<dbReference type="InterPro" id="IPR001322">
    <property type="entry name" value="Lamin_tail_dom"/>
</dbReference>
<name>A0A8J7YE61_9EURY</name>
<feature type="domain" description="LTD" evidence="1">
    <location>
        <begin position="211"/>
        <end position="332"/>
    </location>
</feature>
<dbReference type="AlphaFoldDB" id="A0A8J7YE61"/>
<accession>A0A8J7YE61</accession>
<proteinExistence type="predicted"/>
<reference evidence="2 3" key="1">
    <citation type="submission" date="2021-06" db="EMBL/GenBank/DDBJ databases">
        <title>New haloarchaea isolates fom saline soil.</title>
        <authorList>
            <person name="Duran-Viseras A."/>
            <person name="Sanchez-Porro C.S."/>
            <person name="Ventosa A."/>
        </authorList>
    </citation>
    <scope>NUCLEOTIDE SEQUENCE [LARGE SCALE GENOMIC DNA]</scope>
    <source>
        <strain evidence="2 3">JCM 183640</strain>
    </source>
</reference>
<dbReference type="OrthoDB" id="3327at2157"/>
<sequence length="332" mass="37685">MSHMTDQQPWATRTTTDHDEIREWVEARGATPAHVTATASEGDLGILRIDFPAADVNLEPVEWDDFFAKFDREELAFRYQEAKRDGEQSYFHRFVSRDVMPGRTLTTTDHDRIRKWAEARDATPSHVIDTGAGDDVGVLRLDFPEAEPDPSLEEIAWEDFFTKFDREGLALRYQETKASGEQSYFHRFVQREELGITDAVDADVSVVAVGTAPTGTTPETGLTVGLVVDEIHEDARGYDHWNKNDEYLVFRNEGDEALDLTGWTVQNEDGHTYQFPEEFHLGSRKTVTLYTGSGDDSDDRLHWGAKRAVWKNTGDEVTVSDDEGRSVIRESY</sequence>
<organism evidence="2 3">
    <name type="scientific">Haloarcula limicola</name>
    <dbReference type="NCBI Taxonomy" id="1429915"/>
    <lineage>
        <taxon>Archaea</taxon>
        <taxon>Methanobacteriati</taxon>
        <taxon>Methanobacteriota</taxon>
        <taxon>Stenosarchaea group</taxon>
        <taxon>Halobacteria</taxon>
        <taxon>Halobacteriales</taxon>
        <taxon>Haloarculaceae</taxon>
        <taxon>Haloarcula</taxon>
    </lineage>
</organism>
<evidence type="ECO:0000259" key="1">
    <source>
        <dbReference type="PROSITE" id="PS51841"/>
    </source>
</evidence>
<dbReference type="Gene3D" id="2.60.40.1260">
    <property type="entry name" value="Lamin Tail domain"/>
    <property type="match status" value="1"/>
</dbReference>
<evidence type="ECO:0000313" key="2">
    <source>
        <dbReference type="EMBL" id="MBV0926254.1"/>
    </source>
</evidence>
<dbReference type="PROSITE" id="PS51841">
    <property type="entry name" value="LTD"/>
    <property type="match status" value="1"/>
</dbReference>
<dbReference type="Pfam" id="PF00932">
    <property type="entry name" value="LTD"/>
    <property type="match status" value="1"/>
</dbReference>
<dbReference type="SUPFAM" id="SSF74853">
    <property type="entry name" value="Lamin A/C globular tail domain"/>
    <property type="match status" value="1"/>
</dbReference>
<keyword evidence="3" id="KW-1185">Reference proteome</keyword>
<gene>
    <name evidence="2" type="ORF">KTS45_18770</name>
</gene>
<comment type="caution">
    <text evidence="2">The sequence shown here is derived from an EMBL/GenBank/DDBJ whole genome shotgun (WGS) entry which is preliminary data.</text>
</comment>
<dbReference type="InterPro" id="IPR036415">
    <property type="entry name" value="Lamin_tail_dom_sf"/>
</dbReference>
<dbReference type="EMBL" id="JAHQXF010000004">
    <property type="protein sequence ID" value="MBV0926254.1"/>
    <property type="molecule type" value="Genomic_DNA"/>
</dbReference>
<protein>
    <submittedName>
        <fullName evidence="2">Lamin tail domain-containing protein</fullName>
    </submittedName>
</protein>
<dbReference type="Proteomes" id="UP000766550">
    <property type="component" value="Unassembled WGS sequence"/>
</dbReference>
<evidence type="ECO:0000313" key="3">
    <source>
        <dbReference type="Proteomes" id="UP000766550"/>
    </source>
</evidence>
<dbReference type="RefSeq" id="WP_162319369.1">
    <property type="nucleotide sequence ID" value="NZ_JAHQXF010000004.1"/>
</dbReference>